<keyword evidence="3" id="KW-1185">Reference proteome</keyword>
<dbReference type="Proteomes" id="UP000000702">
    <property type="component" value="Unassembled WGS sequence"/>
</dbReference>
<dbReference type="AlphaFoldDB" id="F9W3N3"/>
<evidence type="ECO:0000313" key="3">
    <source>
        <dbReference type="Proteomes" id="UP000000702"/>
    </source>
</evidence>
<protein>
    <submittedName>
        <fullName evidence="2">WGS project CAEQ00000000 data, annotated contig 1081</fullName>
    </submittedName>
</protein>
<gene>
    <name evidence="2" type="ORF">TCIL3000_0_27040</name>
</gene>
<evidence type="ECO:0000313" key="2">
    <source>
        <dbReference type="EMBL" id="CCD11756.1"/>
    </source>
</evidence>
<dbReference type="VEuPathDB" id="TriTrypDB:TcIL3000_0_27040"/>
<name>F9W3N3_TRYCI</name>
<proteinExistence type="predicted"/>
<reference evidence="2 3" key="2">
    <citation type="journal article" date="2012" name="Proc. Natl. Acad. Sci. U.S.A.">
        <title>Antigenic diversity is generated by distinct evolutionary mechanisms in African trypanosome species.</title>
        <authorList>
            <person name="Jackson A.P."/>
            <person name="Berry A."/>
            <person name="Aslett M."/>
            <person name="Allison H.C."/>
            <person name="Burton P."/>
            <person name="Vavrova-Anderson J."/>
            <person name="Brown R."/>
            <person name="Browne H."/>
            <person name="Corton N."/>
            <person name="Hauser H."/>
            <person name="Gamble J."/>
            <person name="Gilderthorp R."/>
            <person name="Marcello L."/>
            <person name="McQuillan J."/>
            <person name="Otto T.D."/>
            <person name="Quail M.A."/>
            <person name="Sanders M.J."/>
            <person name="van Tonder A."/>
            <person name="Ginger M.L."/>
            <person name="Field M.C."/>
            <person name="Barry J.D."/>
            <person name="Hertz-Fowler C."/>
            <person name="Berriman M."/>
        </authorList>
    </citation>
    <scope>NUCLEOTIDE SEQUENCE [LARGE SCALE GENOMIC DNA]</scope>
    <source>
        <strain evidence="2 3">IL3000</strain>
    </source>
</reference>
<dbReference type="EMBL" id="CAEQ01000442">
    <property type="protein sequence ID" value="CCD11756.1"/>
    <property type="molecule type" value="Genomic_DNA"/>
</dbReference>
<reference evidence="3" key="1">
    <citation type="submission" date="2011-07" db="EMBL/GenBank/DDBJ databases">
        <title>Divergent evolution of antigenic variation in African trypanosomes.</title>
        <authorList>
            <person name="Jackson A.P."/>
            <person name="Berry A."/>
            <person name="Allison H.C."/>
            <person name="Burton P."/>
            <person name="Anderson J."/>
            <person name="Aslett M."/>
            <person name="Brown R."/>
            <person name="Corton N."/>
            <person name="Harris D."/>
            <person name="Hauser H."/>
            <person name="Gamble J."/>
            <person name="Gilderthorp R."/>
            <person name="McQuillan J."/>
            <person name="Quail M.A."/>
            <person name="Sanders M."/>
            <person name="Van Tonder A."/>
            <person name="Ginger M.L."/>
            <person name="Donelson J.E."/>
            <person name="Field M.C."/>
            <person name="Barry J.D."/>
            <person name="Berriman M."/>
            <person name="Hertz-Fowler C."/>
        </authorList>
    </citation>
    <scope>NUCLEOTIDE SEQUENCE [LARGE SCALE GENOMIC DNA]</scope>
    <source>
        <strain evidence="3">IL3000</strain>
    </source>
</reference>
<sequence length="396" mass="44868">MPQGRGKRKATGEANHSRKRQRGPSPTLLDPSVEDTRPPRRILRLVEDSPSSLLEPAVVASPHGNTEHVVEDSPASSLDTEVVVMSPPRPPTPPTPPFSIPRKSFLLWTMQSDLGVVLMELSGDPRRLNLYDFFKPAYPHIQPPLRPLTLADFLGSPKACHVAPYPLEEVLQSVPQLRKALREKMLLRTWQLSSRNVLTLEDWARRGTYELVEPLPRTLLDEAVWKARPQPWPSPAGVRTATPPSSGRNPCVLHLPPRRPPKAWTVVSPIEDVLREGCDTWADVPLAEFLLEEYGFPVRDSARPRSSLYDFLENPTQHLRDEEAREQLLQKMPARLEDLRTRVRGDAEFLRLRGLTILGRWPRTAPFRDVLTWATKRILAVAWESCRRPAVPNLSV</sequence>
<accession>F9W3N3</accession>
<comment type="caution">
    <text evidence="2">The sequence shown here is derived from an EMBL/GenBank/DDBJ whole genome shotgun (WGS) entry which is preliminary data.</text>
</comment>
<feature type="region of interest" description="Disordered" evidence="1">
    <location>
        <begin position="1"/>
        <end position="48"/>
    </location>
</feature>
<evidence type="ECO:0000256" key="1">
    <source>
        <dbReference type="SAM" id="MobiDB-lite"/>
    </source>
</evidence>
<organism evidence="2 3">
    <name type="scientific">Trypanosoma congolense (strain IL3000)</name>
    <dbReference type="NCBI Taxonomy" id="1068625"/>
    <lineage>
        <taxon>Eukaryota</taxon>
        <taxon>Discoba</taxon>
        <taxon>Euglenozoa</taxon>
        <taxon>Kinetoplastea</taxon>
        <taxon>Metakinetoplastina</taxon>
        <taxon>Trypanosomatida</taxon>
        <taxon>Trypanosomatidae</taxon>
        <taxon>Trypanosoma</taxon>
        <taxon>Nannomonas</taxon>
    </lineage>
</organism>